<keyword evidence="2" id="KW-0378">Hydrolase</keyword>
<organism evidence="5">
    <name type="scientific">viral metagenome</name>
    <dbReference type="NCBI Taxonomy" id="1070528"/>
    <lineage>
        <taxon>unclassified sequences</taxon>
        <taxon>metagenomes</taxon>
        <taxon>organismal metagenomes</taxon>
    </lineage>
</organism>
<dbReference type="Pfam" id="PF00176">
    <property type="entry name" value="SNF2-rel_dom"/>
    <property type="match status" value="1"/>
</dbReference>
<evidence type="ECO:0000256" key="2">
    <source>
        <dbReference type="ARBA" id="ARBA00022801"/>
    </source>
</evidence>
<dbReference type="EMBL" id="MN739720">
    <property type="protein sequence ID" value="QHT22683.1"/>
    <property type="molecule type" value="Genomic_DNA"/>
</dbReference>
<dbReference type="InterPro" id="IPR014001">
    <property type="entry name" value="Helicase_ATP-bd"/>
</dbReference>
<dbReference type="GO" id="GO:0008094">
    <property type="term" value="F:ATP-dependent activity, acting on DNA"/>
    <property type="evidence" value="ECO:0007669"/>
    <property type="project" value="TreeGrafter"/>
</dbReference>
<dbReference type="CDD" id="cd18793">
    <property type="entry name" value="SF2_C_SNF"/>
    <property type="match status" value="1"/>
</dbReference>
<feature type="domain" description="Helicase ATP-binding" evidence="4">
    <location>
        <begin position="41"/>
        <end position="203"/>
    </location>
</feature>
<dbReference type="AlphaFoldDB" id="A0A6C0E2C8"/>
<dbReference type="PROSITE" id="PS51192">
    <property type="entry name" value="HELICASE_ATP_BIND_1"/>
    <property type="match status" value="1"/>
</dbReference>
<dbReference type="Gene3D" id="3.40.50.300">
    <property type="entry name" value="P-loop containing nucleotide triphosphate hydrolases"/>
    <property type="match status" value="1"/>
</dbReference>
<evidence type="ECO:0000259" key="4">
    <source>
        <dbReference type="PROSITE" id="PS51192"/>
    </source>
</evidence>
<name>A0A6C0E2C8_9ZZZZ</name>
<evidence type="ECO:0000256" key="1">
    <source>
        <dbReference type="ARBA" id="ARBA00022741"/>
    </source>
</evidence>
<dbReference type="GO" id="GO:0006281">
    <property type="term" value="P:DNA repair"/>
    <property type="evidence" value="ECO:0007669"/>
    <property type="project" value="TreeGrafter"/>
</dbReference>
<dbReference type="SUPFAM" id="SSF52540">
    <property type="entry name" value="P-loop containing nucleoside triphosphate hydrolases"/>
    <property type="match status" value="2"/>
</dbReference>
<protein>
    <recommendedName>
        <fullName evidence="4">Helicase ATP-binding domain-containing protein</fullName>
    </recommendedName>
</protein>
<keyword evidence="1" id="KW-0547">Nucleotide-binding</keyword>
<evidence type="ECO:0000256" key="3">
    <source>
        <dbReference type="ARBA" id="ARBA00022840"/>
    </source>
</evidence>
<dbReference type="InterPro" id="IPR050628">
    <property type="entry name" value="SNF2_RAD54_helicase_TF"/>
</dbReference>
<keyword evidence="3" id="KW-0067">ATP-binding</keyword>
<proteinExistence type="predicted"/>
<dbReference type="InterPro" id="IPR038718">
    <property type="entry name" value="SNF2-like_sf"/>
</dbReference>
<dbReference type="PANTHER" id="PTHR45626">
    <property type="entry name" value="TRANSCRIPTION TERMINATION FACTOR 2-RELATED"/>
    <property type="match status" value="1"/>
</dbReference>
<dbReference type="GO" id="GO:0005524">
    <property type="term" value="F:ATP binding"/>
    <property type="evidence" value="ECO:0007669"/>
    <property type="project" value="UniProtKB-KW"/>
</dbReference>
<dbReference type="Pfam" id="PF00271">
    <property type="entry name" value="Helicase_C"/>
    <property type="match status" value="1"/>
</dbReference>
<dbReference type="GO" id="GO:0016787">
    <property type="term" value="F:hydrolase activity"/>
    <property type="evidence" value="ECO:0007669"/>
    <property type="project" value="UniProtKB-KW"/>
</dbReference>
<evidence type="ECO:0000313" key="5">
    <source>
        <dbReference type="EMBL" id="QHT22683.1"/>
    </source>
</evidence>
<dbReference type="SMART" id="SM00490">
    <property type="entry name" value="HELICc"/>
    <property type="match status" value="1"/>
</dbReference>
<accession>A0A6C0E2C8</accession>
<reference evidence="5" key="1">
    <citation type="journal article" date="2020" name="Nature">
        <title>Giant virus diversity and host interactions through global metagenomics.</title>
        <authorList>
            <person name="Schulz F."/>
            <person name="Roux S."/>
            <person name="Paez-Espino D."/>
            <person name="Jungbluth S."/>
            <person name="Walsh D.A."/>
            <person name="Denef V.J."/>
            <person name="McMahon K.D."/>
            <person name="Konstantinidis K.T."/>
            <person name="Eloe-Fadrosh E.A."/>
            <person name="Kyrpides N.C."/>
            <person name="Woyke T."/>
        </authorList>
    </citation>
    <scope>NUCLEOTIDE SEQUENCE</scope>
    <source>
        <strain evidence="5">GVMAG-M-3300023179-114</strain>
    </source>
</reference>
<dbReference type="InterPro" id="IPR027417">
    <property type="entry name" value="P-loop_NTPase"/>
</dbReference>
<dbReference type="SMART" id="SM00487">
    <property type="entry name" value="DEXDc"/>
    <property type="match status" value="1"/>
</dbReference>
<dbReference type="InterPro" id="IPR049730">
    <property type="entry name" value="SNF2/RAD54-like_C"/>
</dbReference>
<dbReference type="GO" id="GO:0005634">
    <property type="term" value="C:nucleus"/>
    <property type="evidence" value="ECO:0007669"/>
    <property type="project" value="TreeGrafter"/>
</dbReference>
<dbReference type="PANTHER" id="PTHR45626:SF22">
    <property type="entry name" value="DNA REPAIR PROTEIN RAD5"/>
    <property type="match status" value="1"/>
</dbReference>
<dbReference type="InterPro" id="IPR000330">
    <property type="entry name" value="SNF2_N"/>
</dbReference>
<dbReference type="InterPro" id="IPR001650">
    <property type="entry name" value="Helicase_C-like"/>
</dbReference>
<sequence length="475" mass="54495">MDVRMKRFCYFLQVAKLDFKQYQYDGVQWCLHNELEPAVVPNAVARVRGGLIVDEMGLGKTIMMIGTMFAHLVPRTLIVLPPILIQQWYKEIYRTSGHKALIFYGQGKQKINKEMLENSRIVLTSYNHVVYLKKNTEMVTNVLHTILWDRVIFDEAHHLRNKKTSRFLGCTALKTSIRWFVTGTPIQNKINDFYSLCSALGMPAEFYRNDTGLVFIREHFVLKRSKADVGIALEAVQETNALVPWATLEEKIMSEEIHSSVRMCGVSDQRSGLFSKQLTSPLIAILRAKQSCIMPTLMSHNIQELVTKGDLDSSYLNKTKHGISKIQAVLHTLLRRKLNGKGKIVFCHYRAEIDYLAAKLKENGMSVAIFDGRSHGKRKMRQISEKYDVLILQIQTGCEGLNLQENYSEVYFVSPHWNPSIEDQAVARCHRIGQKQVVEVFKFTMTDFDAEGITLESYIRKVQGIKRQVRDKILG</sequence>
<dbReference type="Gene3D" id="3.40.50.10810">
    <property type="entry name" value="Tandem AAA-ATPase domain"/>
    <property type="match status" value="1"/>
</dbReference>